<protein>
    <recommendedName>
        <fullName evidence="2">BSD domain-containing protein</fullName>
    </recommendedName>
</protein>
<dbReference type="KEGG" id="trg:TRUGW13939_06559"/>
<dbReference type="PANTHER" id="PTHR16019">
    <property type="entry name" value="SYNAPSE-ASSOCIATED PROTEIN"/>
    <property type="match status" value="1"/>
</dbReference>
<feature type="compositionally biased region" description="Low complexity" evidence="1">
    <location>
        <begin position="30"/>
        <end position="41"/>
    </location>
</feature>
<dbReference type="Pfam" id="PF03909">
    <property type="entry name" value="BSD"/>
    <property type="match status" value="1"/>
</dbReference>
<dbReference type="EMBL" id="CP055900">
    <property type="protein sequence ID" value="QKX59425.1"/>
    <property type="molecule type" value="Genomic_DNA"/>
</dbReference>
<feature type="domain" description="BSD" evidence="2">
    <location>
        <begin position="258"/>
        <end position="310"/>
    </location>
</feature>
<name>A0A7H8R0Z2_TALRU</name>
<feature type="compositionally biased region" description="Polar residues" evidence="1">
    <location>
        <begin position="373"/>
        <end position="400"/>
    </location>
</feature>
<dbReference type="InterPro" id="IPR035925">
    <property type="entry name" value="BSD_dom_sf"/>
</dbReference>
<organism evidence="3 4">
    <name type="scientific">Talaromyces rugulosus</name>
    <name type="common">Penicillium rugulosum</name>
    <dbReference type="NCBI Taxonomy" id="121627"/>
    <lineage>
        <taxon>Eukaryota</taxon>
        <taxon>Fungi</taxon>
        <taxon>Dikarya</taxon>
        <taxon>Ascomycota</taxon>
        <taxon>Pezizomycotina</taxon>
        <taxon>Eurotiomycetes</taxon>
        <taxon>Eurotiomycetidae</taxon>
        <taxon>Eurotiales</taxon>
        <taxon>Trichocomaceae</taxon>
        <taxon>Talaromyces</taxon>
        <taxon>Talaromyces sect. Islandici</taxon>
    </lineage>
</organism>
<feature type="compositionally biased region" description="Acidic residues" evidence="1">
    <location>
        <begin position="329"/>
        <end position="339"/>
    </location>
</feature>
<dbReference type="SMART" id="SM00751">
    <property type="entry name" value="BSD"/>
    <property type="match status" value="1"/>
</dbReference>
<evidence type="ECO:0000259" key="2">
    <source>
        <dbReference type="PROSITE" id="PS50858"/>
    </source>
</evidence>
<dbReference type="PANTHER" id="PTHR16019:SF5">
    <property type="entry name" value="BSD DOMAIN-CONTAINING PROTEIN 1"/>
    <property type="match status" value="1"/>
</dbReference>
<proteinExistence type="predicted"/>
<feature type="compositionally biased region" description="Basic and acidic residues" evidence="1">
    <location>
        <begin position="1"/>
        <end position="10"/>
    </location>
</feature>
<evidence type="ECO:0000313" key="4">
    <source>
        <dbReference type="Proteomes" id="UP000509510"/>
    </source>
</evidence>
<feature type="region of interest" description="Disordered" evidence="1">
    <location>
        <begin position="321"/>
        <end position="417"/>
    </location>
</feature>
<feature type="region of interest" description="Disordered" evidence="1">
    <location>
        <begin position="119"/>
        <end position="156"/>
    </location>
</feature>
<gene>
    <name evidence="3" type="ORF">TRUGW13939_06559</name>
</gene>
<evidence type="ECO:0000313" key="3">
    <source>
        <dbReference type="EMBL" id="QKX59425.1"/>
    </source>
</evidence>
<reference evidence="4" key="1">
    <citation type="submission" date="2020-06" db="EMBL/GenBank/DDBJ databases">
        <title>A chromosome-scale genome assembly of Talaromyces rugulosus W13939.</title>
        <authorList>
            <person name="Wang B."/>
            <person name="Guo L."/>
            <person name="Ye K."/>
            <person name="Wang L."/>
        </authorList>
    </citation>
    <scope>NUCLEOTIDE SEQUENCE [LARGE SCALE GENOMIC DNA]</scope>
    <source>
        <strain evidence="4">W13939</strain>
    </source>
</reference>
<dbReference type="GeneID" id="55994054"/>
<evidence type="ECO:0000256" key="1">
    <source>
        <dbReference type="SAM" id="MobiDB-lite"/>
    </source>
</evidence>
<dbReference type="SUPFAM" id="SSF140383">
    <property type="entry name" value="BSD domain-like"/>
    <property type="match status" value="1"/>
</dbReference>
<dbReference type="GO" id="GO:0005737">
    <property type="term" value="C:cytoplasm"/>
    <property type="evidence" value="ECO:0007669"/>
    <property type="project" value="TreeGrafter"/>
</dbReference>
<dbReference type="OrthoDB" id="73788at2759"/>
<dbReference type="InterPro" id="IPR051494">
    <property type="entry name" value="BSD_domain-containing"/>
</dbReference>
<dbReference type="Gene3D" id="1.10.3970.10">
    <property type="entry name" value="BSD domain"/>
    <property type="match status" value="1"/>
</dbReference>
<dbReference type="AlphaFoldDB" id="A0A7H8R0Z2"/>
<keyword evidence="4" id="KW-1185">Reference proteome</keyword>
<dbReference type="RefSeq" id="XP_035345603.1">
    <property type="nucleotide sequence ID" value="XM_035489710.1"/>
</dbReference>
<dbReference type="Proteomes" id="UP000509510">
    <property type="component" value="Chromosome III"/>
</dbReference>
<sequence length="417" mass="46261">MDFAYDHIQEEIVAPAEPEKQQQDGTTPADNNSNNQQNLDLGAEFEETFRAISNSPWGATIGGLWSNVRRQGETYYEGARQEYVAVSEEATKGFSDLRESLVGHTRGLSLGGALSAITTTTATSSTRDGDEVPTPTKATNEADADADADAKDKEAETEEGILARIRAEAARRLKELEKAEDAADEALIRFGTNVRNFLRDAVSIAPPEEGSDKIMFESKDADGKRVFHATRLEAQLHVIHTNLEALKKDPESEEWTTFKADFAVDKKTDEITKDLEKYPELRRAMEKLVPESVEYAGFWARYYFLRLAVETEEQKRRELLKGAAHEEEVGWDEDSDSESENPSTPQVKGDNKKSTSSSHLTVSDATTKPGEPRNSNDQQSQPDSESSYDLVSGATSQTPASPREKPTKAEESDEDWE</sequence>
<feature type="compositionally biased region" description="Polar residues" evidence="1">
    <location>
        <begin position="354"/>
        <end position="366"/>
    </location>
</feature>
<dbReference type="InterPro" id="IPR005607">
    <property type="entry name" value="BSD_dom"/>
</dbReference>
<accession>A0A7H8R0Z2</accession>
<feature type="region of interest" description="Disordered" evidence="1">
    <location>
        <begin position="1"/>
        <end position="43"/>
    </location>
</feature>
<dbReference type="PROSITE" id="PS50858">
    <property type="entry name" value="BSD"/>
    <property type="match status" value="1"/>
</dbReference>